<feature type="region of interest" description="Disordered" evidence="1">
    <location>
        <begin position="239"/>
        <end position="276"/>
    </location>
</feature>
<accession>A0A2G6KAF9</accession>
<dbReference type="InterPro" id="IPR012899">
    <property type="entry name" value="LTXXQ"/>
</dbReference>
<feature type="compositionally biased region" description="Low complexity" evidence="1">
    <location>
        <begin position="255"/>
        <end position="266"/>
    </location>
</feature>
<dbReference type="Gene3D" id="1.20.120.1490">
    <property type="match status" value="1"/>
</dbReference>
<dbReference type="InterPro" id="IPR025961">
    <property type="entry name" value="Metal_resist"/>
</dbReference>
<evidence type="ECO:0000313" key="3">
    <source>
        <dbReference type="EMBL" id="PIE32651.1"/>
    </source>
</evidence>
<dbReference type="Pfam" id="PF13801">
    <property type="entry name" value="Metal_resist"/>
    <property type="match status" value="1"/>
</dbReference>
<comment type="caution">
    <text evidence="3">The sequence shown here is derived from an EMBL/GenBank/DDBJ whole genome shotgun (WGS) entry which is preliminary data.</text>
</comment>
<feature type="compositionally biased region" description="Basic and acidic residues" evidence="1">
    <location>
        <begin position="239"/>
        <end position="254"/>
    </location>
</feature>
<evidence type="ECO:0000256" key="1">
    <source>
        <dbReference type="SAM" id="MobiDB-lite"/>
    </source>
</evidence>
<dbReference type="EMBL" id="PDSK01000110">
    <property type="protein sequence ID" value="PIE32651.1"/>
    <property type="molecule type" value="Genomic_DNA"/>
</dbReference>
<gene>
    <name evidence="3" type="ORF">CSA56_14760</name>
</gene>
<keyword evidence="2" id="KW-0812">Transmembrane</keyword>
<reference evidence="3 4" key="1">
    <citation type="submission" date="2017-10" db="EMBL/GenBank/DDBJ databases">
        <title>Novel microbial diversity and functional potential in the marine mammal oral microbiome.</title>
        <authorList>
            <person name="Dudek N.K."/>
            <person name="Sun C.L."/>
            <person name="Burstein D."/>
            <person name="Kantor R.S."/>
            <person name="Aliaga Goltsman D.S."/>
            <person name="Bik E.M."/>
            <person name="Thomas B.C."/>
            <person name="Banfield J.F."/>
            <person name="Relman D.A."/>
        </authorList>
    </citation>
    <scope>NUCLEOTIDE SEQUENCE [LARGE SCALE GENOMIC DNA]</scope>
    <source>
        <strain evidence="3">DOLJORAL78_47_16</strain>
    </source>
</reference>
<feature type="transmembrane region" description="Helical" evidence="2">
    <location>
        <begin position="50"/>
        <end position="69"/>
    </location>
</feature>
<proteinExistence type="predicted"/>
<evidence type="ECO:0008006" key="5">
    <source>
        <dbReference type="Google" id="ProtNLM"/>
    </source>
</evidence>
<dbReference type="GO" id="GO:0042597">
    <property type="term" value="C:periplasmic space"/>
    <property type="evidence" value="ECO:0007669"/>
    <property type="project" value="InterPro"/>
</dbReference>
<protein>
    <recommendedName>
        <fullName evidence="5">Periplasmic heavy metal sensor</fullName>
    </recommendedName>
</protein>
<name>A0A2G6KAF9_9BACT</name>
<evidence type="ECO:0000256" key="2">
    <source>
        <dbReference type="SAM" id="Phobius"/>
    </source>
</evidence>
<dbReference type="CDD" id="cd09916">
    <property type="entry name" value="CpxP_like"/>
    <property type="match status" value="1"/>
</dbReference>
<dbReference type="Proteomes" id="UP000230821">
    <property type="component" value="Unassembled WGS sequence"/>
</dbReference>
<evidence type="ECO:0000313" key="4">
    <source>
        <dbReference type="Proteomes" id="UP000230821"/>
    </source>
</evidence>
<keyword evidence="2" id="KW-1133">Transmembrane helix</keyword>
<organism evidence="3 4">
    <name type="scientific">candidate division KSB3 bacterium</name>
    <dbReference type="NCBI Taxonomy" id="2044937"/>
    <lineage>
        <taxon>Bacteria</taxon>
        <taxon>candidate division KSB3</taxon>
    </lineage>
</organism>
<dbReference type="AlphaFoldDB" id="A0A2G6KAF9"/>
<sequence length="276" mass="31975">MNVTHNVSMLSCENIIFARMKKTHGIGMCDMADVNMPQDRSVIMKKSARNVLGMTTICVLLISSVVWAHQSGNMISGQKGRGRQMCGEDRRRPDRDGFGMGINWAELNLTDDQKAQMQEKFREFQTATAELREKMRFARRDVRTVMRQNQVDQAKVDSAWAEIGTLQQQLDEAQTDHMLALRSILTQEQLETIQKNRETRQELQELKAEYRDMLFSSGEIDVEQLKALQAQITEKELALQRDRAEDRAEERAEWLQELTPEQQQQLRMKGRGPCKW</sequence>
<keyword evidence="2" id="KW-0472">Membrane</keyword>